<keyword evidence="1" id="KW-0812">Transmembrane</keyword>
<accession>A0AB39BS25</accession>
<name>A0AB39BS25_9BACI</name>
<feature type="transmembrane region" description="Helical" evidence="1">
    <location>
        <begin position="12"/>
        <end position="28"/>
    </location>
</feature>
<keyword evidence="1" id="KW-0472">Membrane</keyword>
<keyword evidence="1" id="KW-1133">Transmembrane helix</keyword>
<dbReference type="AlphaFoldDB" id="A0AB39BS25"/>
<organism evidence="2">
    <name type="scientific">Alkalihalophilus sp. As8PL</name>
    <dbReference type="NCBI Taxonomy" id="3237103"/>
    <lineage>
        <taxon>Bacteria</taxon>
        <taxon>Bacillati</taxon>
        <taxon>Bacillota</taxon>
        <taxon>Bacilli</taxon>
        <taxon>Bacillales</taxon>
        <taxon>Bacillaceae</taxon>
        <taxon>Alkalihalophilus</taxon>
    </lineage>
</organism>
<evidence type="ECO:0000313" key="2">
    <source>
        <dbReference type="EMBL" id="XDI36323.1"/>
    </source>
</evidence>
<dbReference type="EMBL" id="CP162551">
    <property type="protein sequence ID" value="XDI36323.1"/>
    <property type="molecule type" value="Genomic_DNA"/>
</dbReference>
<evidence type="ECO:0000256" key="1">
    <source>
        <dbReference type="SAM" id="Phobius"/>
    </source>
</evidence>
<gene>
    <name evidence="2" type="ORF">AB3N04_16705</name>
</gene>
<reference evidence="2" key="1">
    <citation type="submission" date="2024-07" db="EMBL/GenBank/DDBJ databases">
        <title>Identification and characteristics of an arsenic-resistant bacterial isolate, which belongs to a novel species.</title>
        <authorList>
            <person name="Juszczyk A."/>
            <person name="Kowalczyk A."/>
            <person name="Was K."/>
            <person name="Kosowicz W."/>
            <person name="Budzyn A."/>
            <person name="Latowski D."/>
        </authorList>
    </citation>
    <scope>NUCLEOTIDE SEQUENCE</scope>
    <source>
        <strain evidence="2">As8PL</strain>
    </source>
</reference>
<protein>
    <submittedName>
        <fullName evidence="2">Uncharacterized protein</fullName>
    </submittedName>
</protein>
<sequence length="46" mass="4934">MSDQEETRRTILFIVAAILFGYFALGIGKDSPTSSGSLTEDVILLG</sequence>
<proteinExistence type="predicted"/>
<dbReference type="RefSeq" id="WP_157860759.1">
    <property type="nucleotide sequence ID" value="NZ_CP162551.1"/>
</dbReference>